<dbReference type="FunFam" id="3.30.70.1660:FF:000002">
    <property type="entry name" value="Peptide chain release factor 1"/>
    <property type="match status" value="1"/>
</dbReference>
<dbReference type="EMBL" id="MGKW01000008">
    <property type="protein sequence ID" value="OGN34511.1"/>
    <property type="molecule type" value="Genomic_DNA"/>
</dbReference>
<dbReference type="SMART" id="SM00937">
    <property type="entry name" value="PCRF"/>
    <property type="match status" value="1"/>
</dbReference>
<dbReference type="PROSITE" id="PS00745">
    <property type="entry name" value="RF_PROK_I"/>
    <property type="match status" value="1"/>
</dbReference>
<dbReference type="Gene3D" id="3.30.160.20">
    <property type="match status" value="1"/>
</dbReference>
<dbReference type="PANTHER" id="PTHR43804:SF7">
    <property type="entry name" value="LD18447P"/>
    <property type="match status" value="1"/>
</dbReference>
<evidence type="ECO:0000256" key="4">
    <source>
        <dbReference type="ARBA" id="ARBA00022917"/>
    </source>
</evidence>
<keyword evidence="4" id="KW-0648">Protein biosynthesis</keyword>
<dbReference type="GO" id="GO:0005737">
    <property type="term" value="C:cytoplasm"/>
    <property type="evidence" value="ECO:0007669"/>
    <property type="project" value="UniProtKB-ARBA"/>
</dbReference>
<dbReference type="AlphaFoldDB" id="A0A1F8HA84"/>
<dbReference type="Proteomes" id="UP000178155">
    <property type="component" value="Unassembled WGS sequence"/>
</dbReference>
<dbReference type="GO" id="GO:0003747">
    <property type="term" value="F:translation release factor activity"/>
    <property type="evidence" value="ECO:0007669"/>
    <property type="project" value="InterPro"/>
</dbReference>
<dbReference type="PANTHER" id="PTHR43804">
    <property type="entry name" value="LD18447P"/>
    <property type="match status" value="1"/>
</dbReference>
<evidence type="ECO:0000256" key="2">
    <source>
        <dbReference type="ARBA" id="ARBA00010835"/>
    </source>
</evidence>
<sequence>MADTQYDWKQWQNHKKPGLPAGALAKAGHEAIVEIRAGAGGDEAALFAAELFQMYKKYAALKGWGFEVVDSNQNSIGGFKSAVFEVHGADAYEKMRYESGVHRVQRVPKTEKSGRVHTSTITVAVLRKATETELVIKPEEIEVSFSRAGGPGGQNVNKVETAVRITHIPSGFVVSSRSERSQQANREKGMELMRSKLLELKRIEETGSVSDERRKQVGTGDRSEKIRTYNFPQDRITDHRIKKSWGNIEKILAGNLDSIFEALTENSVSPQ</sequence>
<gene>
    <name evidence="6" type="ORF">A3I39_02695</name>
</gene>
<comment type="caution">
    <text evidence="6">The sequence shown here is derived from an EMBL/GenBank/DDBJ whole genome shotgun (WGS) entry which is preliminary data.</text>
</comment>
<evidence type="ECO:0000259" key="5">
    <source>
        <dbReference type="PROSITE" id="PS00745"/>
    </source>
</evidence>
<dbReference type="Pfam" id="PF03462">
    <property type="entry name" value="PCRF"/>
    <property type="match status" value="1"/>
</dbReference>
<evidence type="ECO:0000256" key="3">
    <source>
        <dbReference type="ARBA" id="ARBA00022481"/>
    </source>
</evidence>
<keyword evidence="3" id="KW-0488">Methylation</keyword>
<dbReference type="InterPro" id="IPR005139">
    <property type="entry name" value="PCRF"/>
</dbReference>
<evidence type="ECO:0000313" key="7">
    <source>
        <dbReference type="Proteomes" id="UP000178155"/>
    </source>
</evidence>
<feature type="domain" description="Prokaryotic-type class I peptide chain release factors" evidence="5">
    <location>
        <begin position="147"/>
        <end position="163"/>
    </location>
</feature>
<organism evidence="6 7">
    <name type="scientific">Candidatus Yanofskybacteria bacterium RIFCSPLOWO2_02_FULL_47_9b</name>
    <dbReference type="NCBI Taxonomy" id="1802708"/>
    <lineage>
        <taxon>Bacteria</taxon>
        <taxon>Candidatus Yanofskyibacteriota</taxon>
    </lineage>
</organism>
<evidence type="ECO:0000256" key="1">
    <source>
        <dbReference type="ARBA" id="ARBA00002986"/>
    </source>
</evidence>
<comment type="similarity">
    <text evidence="2">Belongs to the prokaryotic/mitochondrial release factor family.</text>
</comment>
<dbReference type="Pfam" id="PF00472">
    <property type="entry name" value="RF-1"/>
    <property type="match status" value="1"/>
</dbReference>
<proteinExistence type="inferred from homology"/>
<evidence type="ECO:0000313" key="6">
    <source>
        <dbReference type="EMBL" id="OGN34511.1"/>
    </source>
</evidence>
<comment type="function">
    <text evidence="1">Peptide chain release factor 1 directs the termination of translation in response to the peptide chain termination codons UAG and UAA.</text>
</comment>
<dbReference type="InterPro" id="IPR050057">
    <property type="entry name" value="Prokaryotic/Mito_RF"/>
</dbReference>
<dbReference type="InterPro" id="IPR045853">
    <property type="entry name" value="Pep_chain_release_fac_I_sf"/>
</dbReference>
<protein>
    <submittedName>
        <fullName evidence="6">Peptide chain release factor 1</fullName>
    </submittedName>
</protein>
<dbReference type="InterPro" id="IPR000352">
    <property type="entry name" value="Pep_chain_release_fac_I"/>
</dbReference>
<dbReference type="Gene3D" id="3.30.70.1660">
    <property type="match status" value="2"/>
</dbReference>
<name>A0A1F8HA84_9BACT</name>
<reference evidence="6 7" key="1">
    <citation type="journal article" date="2016" name="Nat. Commun.">
        <title>Thousands of microbial genomes shed light on interconnected biogeochemical processes in an aquifer system.</title>
        <authorList>
            <person name="Anantharaman K."/>
            <person name="Brown C.T."/>
            <person name="Hug L.A."/>
            <person name="Sharon I."/>
            <person name="Castelle C.J."/>
            <person name="Probst A.J."/>
            <person name="Thomas B.C."/>
            <person name="Singh A."/>
            <person name="Wilkins M.J."/>
            <person name="Karaoz U."/>
            <person name="Brodie E.L."/>
            <person name="Williams K.H."/>
            <person name="Hubbard S.S."/>
            <person name="Banfield J.F."/>
        </authorList>
    </citation>
    <scope>NUCLEOTIDE SEQUENCE [LARGE SCALE GENOMIC DNA]</scope>
</reference>
<accession>A0A1F8HA84</accession>
<dbReference type="SUPFAM" id="SSF75620">
    <property type="entry name" value="Release factor"/>
    <property type="match status" value="1"/>
</dbReference>